<dbReference type="InterPro" id="IPR011050">
    <property type="entry name" value="Pectin_lyase_fold/virulence"/>
</dbReference>
<keyword evidence="2" id="KW-1185">Reference proteome</keyword>
<reference evidence="1 2" key="1">
    <citation type="submission" date="2020-04" db="EMBL/GenBank/DDBJ databases">
        <authorList>
            <consortium name="Desulfovibrio sp. FSS-1 genome sequencing consortium"/>
            <person name="Shimoshige H."/>
            <person name="Kobayashi H."/>
            <person name="Maekawa T."/>
        </authorList>
    </citation>
    <scope>NUCLEOTIDE SEQUENCE [LARGE SCALE GENOMIC DNA]</scope>
    <source>
        <strain evidence="1 2">SIID29052-01</strain>
    </source>
</reference>
<comment type="caution">
    <text evidence="1">The sequence shown here is derived from an EMBL/GenBank/DDBJ whole genome shotgun (WGS) entry which is preliminary data.</text>
</comment>
<sequence>MSGSERPLPFGVENGRRVLYITYKGDCRRLPPELGGHFVETRTLQDALHCVYPGDILQLLPGKYWPPILFDEQTGNPPACKPVTLTDIAGRPRAPVTIRGLGARTLLDGGLGGVPRDSMLPDLRHFAFFKAVGCSWLEFENFHAASCWPCLLYIQDSSYITVRRVTCVDSRYMVYARGQDTHHILLEDNRWTQDPTGSIWRDLLWLDAKRKRYFYYNGGIFGSLGIPGSVVIRRNEIADAFNGMRMKADKKPAYAQNHNVEFTGNTLRRIRDNVVEPERQAHNWWVSHNRIRDAHAWFSLDEVEGGFWYFFANRGVAVDPPGTELDPNRGGKVYKYDKKGGMPRGPVFAFHNSWLLRASLIKSGNTTRLQHLSNAVLFTERSREDSLSDCGASPAPGPDDRFAGSDFLRKAWPKGVRLDGDLTNIPFPARFQALGQERLGREVPGAAYADPEAWDMRVDPPAPPGVPVVLRPRLDWPGRRAWRSPAGAPAGACDASGRLLDGPAFVFLKPEKAPEGYAERPRLVRLARQGARLDLYFSARLAGPGPVKLVAESSCGARAALEACVDGRVLRASLPEGFEGWELVSVLVPVGLKGADGEPVTTWATAFAGFGFHGEDEDDPGPARPVCFCDCGCEER</sequence>
<evidence type="ECO:0008006" key="3">
    <source>
        <dbReference type="Google" id="ProtNLM"/>
    </source>
</evidence>
<dbReference type="EMBL" id="BLTE01000015">
    <property type="protein sequence ID" value="GFK95191.1"/>
    <property type="molecule type" value="Genomic_DNA"/>
</dbReference>
<evidence type="ECO:0000313" key="2">
    <source>
        <dbReference type="Proteomes" id="UP000494245"/>
    </source>
</evidence>
<protein>
    <recommendedName>
        <fullName evidence="3">Right handed beta helix domain-containing protein</fullName>
    </recommendedName>
</protein>
<dbReference type="SUPFAM" id="SSF51126">
    <property type="entry name" value="Pectin lyase-like"/>
    <property type="match status" value="1"/>
</dbReference>
<dbReference type="Proteomes" id="UP000494245">
    <property type="component" value="Unassembled WGS sequence"/>
</dbReference>
<organism evidence="1 2">
    <name type="scientific">Fundidesulfovibrio magnetotacticus</name>
    <dbReference type="NCBI Taxonomy" id="2730080"/>
    <lineage>
        <taxon>Bacteria</taxon>
        <taxon>Pseudomonadati</taxon>
        <taxon>Thermodesulfobacteriota</taxon>
        <taxon>Desulfovibrionia</taxon>
        <taxon>Desulfovibrionales</taxon>
        <taxon>Desulfovibrionaceae</taxon>
        <taxon>Fundidesulfovibrio</taxon>
    </lineage>
</organism>
<accession>A0A6V8LX79</accession>
<evidence type="ECO:0000313" key="1">
    <source>
        <dbReference type="EMBL" id="GFK95191.1"/>
    </source>
</evidence>
<dbReference type="AlphaFoldDB" id="A0A6V8LX79"/>
<gene>
    <name evidence="1" type="ORF">NNJEOMEG_03049</name>
</gene>
<dbReference type="RefSeq" id="WP_173085995.1">
    <property type="nucleotide sequence ID" value="NZ_BLTE01000015.1"/>
</dbReference>
<name>A0A6V8LX79_9BACT</name>
<dbReference type="Gene3D" id="2.160.20.10">
    <property type="entry name" value="Single-stranded right-handed beta-helix, Pectin lyase-like"/>
    <property type="match status" value="1"/>
</dbReference>
<dbReference type="InterPro" id="IPR012334">
    <property type="entry name" value="Pectin_lyas_fold"/>
</dbReference>
<proteinExistence type="predicted"/>
<reference evidence="1 2" key="2">
    <citation type="submission" date="2020-05" db="EMBL/GenBank/DDBJ databases">
        <title>Draft genome sequence of Desulfovibrio sp. strainFSS-1.</title>
        <authorList>
            <person name="Shimoshige H."/>
            <person name="Kobayashi H."/>
            <person name="Maekawa T."/>
        </authorList>
    </citation>
    <scope>NUCLEOTIDE SEQUENCE [LARGE SCALE GENOMIC DNA]</scope>
    <source>
        <strain evidence="1 2">SIID29052-01</strain>
    </source>
</reference>